<comment type="caution">
    <text evidence="1">The sequence shown here is derived from an EMBL/GenBank/DDBJ whole genome shotgun (WGS) entry which is preliminary data.</text>
</comment>
<name>A0ABR5ADD6_9BACL</name>
<evidence type="ECO:0000313" key="1">
    <source>
        <dbReference type="EMBL" id="KIL38991.1"/>
    </source>
</evidence>
<dbReference type="EMBL" id="JXAK01000046">
    <property type="protein sequence ID" value="KIL38991.1"/>
    <property type="molecule type" value="Genomic_DNA"/>
</dbReference>
<sequence length="104" mass="11399">MEISIMLLGIVLLGAWLVMRSKRWKTLMTATGPNAEELEAKYAHLKSNKVKCKLVMDASPVADTGIIPAADVNPGEAGTLIKLKVHQKDLEQAKELLEDFLEAV</sequence>
<dbReference type="Proteomes" id="UP000031967">
    <property type="component" value="Unassembled WGS sequence"/>
</dbReference>
<evidence type="ECO:0008006" key="3">
    <source>
        <dbReference type="Google" id="ProtNLM"/>
    </source>
</evidence>
<proteinExistence type="predicted"/>
<dbReference type="RefSeq" id="WP_041050031.1">
    <property type="nucleotide sequence ID" value="NZ_JXAK01000046.1"/>
</dbReference>
<evidence type="ECO:0000313" key="2">
    <source>
        <dbReference type="Proteomes" id="UP000031967"/>
    </source>
</evidence>
<gene>
    <name evidence="1" type="ORF">SD70_22895</name>
</gene>
<accession>A0ABR5ADD6</accession>
<reference evidence="1 2" key="1">
    <citation type="submission" date="2014-12" db="EMBL/GenBank/DDBJ databases">
        <title>Draft genome sequence of Paenibacillus kamchatkensis strain B-2647.</title>
        <authorList>
            <person name="Karlyshev A.V."/>
            <person name="Kudryashova E.B."/>
        </authorList>
    </citation>
    <scope>NUCLEOTIDE SEQUENCE [LARGE SCALE GENOMIC DNA]</scope>
    <source>
        <strain evidence="1 2">VKM B-2647</strain>
    </source>
</reference>
<protein>
    <recommendedName>
        <fullName evidence="3">DUF2007 domain-containing protein</fullName>
    </recommendedName>
</protein>
<organism evidence="1 2">
    <name type="scientific">Gordoniibacillus kamchatkensis</name>
    <dbReference type="NCBI Taxonomy" id="1590651"/>
    <lineage>
        <taxon>Bacteria</taxon>
        <taxon>Bacillati</taxon>
        <taxon>Bacillota</taxon>
        <taxon>Bacilli</taxon>
        <taxon>Bacillales</taxon>
        <taxon>Paenibacillaceae</taxon>
        <taxon>Gordoniibacillus</taxon>
    </lineage>
</organism>
<keyword evidence="2" id="KW-1185">Reference proteome</keyword>